<feature type="domain" description="Methyltransferase" evidence="1">
    <location>
        <begin position="44"/>
        <end position="135"/>
    </location>
</feature>
<evidence type="ECO:0000313" key="2">
    <source>
        <dbReference type="EMBL" id="OWU72655.1"/>
    </source>
</evidence>
<dbReference type="AlphaFoldDB" id="A0A225NGG2"/>
<keyword evidence="2" id="KW-0808">Transferase</keyword>
<protein>
    <submittedName>
        <fullName evidence="2">SAM-dependent methyltransferase</fullName>
    </submittedName>
</protein>
<dbReference type="Gene3D" id="3.40.50.150">
    <property type="entry name" value="Vaccinia Virus protein VP39"/>
    <property type="match status" value="1"/>
</dbReference>
<name>A0A225NGG2_9RHOB</name>
<proteinExistence type="predicted"/>
<dbReference type="InterPro" id="IPR029063">
    <property type="entry name" value="SAM-dependent_MTases_sf"/>
</dbReference>
<sequence length="208" mass="23005">MRQADRETAMWDERYATDEYLFGTEPAAFLATHAPSLPAASRLLCVADGEGRNSVYLAEQGHDVLAFDASPVGLDKARGLAGARGVSVDYRLSGIEEWDWSQTHDALVAIFIQFMDPDLRAHIFNEFRRAVRPGGLLLLHGYAPRQVEYGTGGPPQADNMYTEELLQAHFGDWEILRLADYDAEISEGRGHSGRSALVDLVARRPAES</sequence>
<dbReference type="GO" id="GO:0008168">
    <property type="term" value="F:methyltransferase activity"/>
    <property type="evidence" value="ECO:0007669"/>
    <property type="project" value="UniProtKB-KW"/>
</dbReference>
<organism evidence="2 3">
    <name type="scientific">Marinibacterium profundimaris</name>
    <dbReference type="NCBI Taxonomy" id="1679460"/>
    <lineage>
        <taxon>Bacteria</taxon>
        <taxon>Pseudomonadati</taxon>
        <taxon>Pseudomonadota</taxon>
        <taxon>Alphaproteobacteria</taxon>
        <taxon>Rhodobacterales</taxon>
        <taxon>Paracoccaceae</taxon>
        <taxon>Marinibacterium</taxon>
    </lineage>
</organism>
<dbReference type="CDD" id="cd02440">
    <property type="entry name" value="AdoMet_MTases"/>
    <property type="match status" value="1"/>
</dbReference>
<accession>A0A225NGG2</accession>
<gene>
    <name evidence="2" type="ORF">ATO3_16515</name>
</gene>
<evidence type="ECO:0000259" key="1">
    <source>
        <dbReference type="Pfam" id="PF13649"/>
    </source>
</evidence>
<keyword evidence="2" id="KW-0489">Methyltransferase</keyword>
<dbReference type="EMBL" id="AQQR01000006">
    <property type="protein sequence ID" value="OWU72655.1"/>
    <property type="molecule type" value="Genomic_DNA"/>
</dbReference>
<dbReference type="Pfam" id="PF13649">
    <property type="entry name" value="Methyltransf_25"/>
    <property type="match status" value="1"/>
</dbReference>
<dbReference type="SUPFAM" id="SSF53335">
    <property type="entry name" value="S-adenosyl-L-methionine-dependent methyltransferases"/>
    <property type="match status" value="1"/>
</dbReference>
<dbReference type="GO" id="GO:0032259">
    <property type="term" value="P:methylation"/>
    <property type="evidence" value="ECO:0007669"/>
    <property type="project" value="UniProtKB-KW"/>
</dbReference>
<dbReference type="Proteomes" id="UP000215377">
    <property type="component" value="Unassembled WGS sequence"/>
</dbReference>
<comment type="caution">
    <text evidence="2">The sequence shown here is derived from an EMBL/GenBank/DDBJ whole genome shotgun (WGS) entry which is preliminary data.</text>
</comment>
<keyword evidence="3" id="KW-1185">Reference proteome</keyword>
<evidence type="ECO:0000313" key="3">
    <source>
        <dbReference type="Proteomes" id="UP000215377"/>
    </source>
</evidence>
<reference evidence="2 3" key="1">
    <citation type="submission" date="2013-04" db="EMBL/GenBank/DDBJ databases">
        <title>Oceanicola sp. 22II1-22F33 Genome Sequencing.</title>
        <authorList>
            <person name="Lai Q."/>
            <person name="Li G."/>
            <person name="Shao Z."/>
        </authorList>
    </citation>
    <scope>NUCLEOTIDE SEQUENCE [LARGE SCALE GENOMIC DNA]</scope>
    <source>
        <strain evidence="2 3">22II1-22F33</strain>
    </source>
</reference>
<dbReference type="InterPro" id="IPR041698">
    <property type="entry name" value="Methyltransf_25"/>
</dbReference>